<dbReference type="PRINTS" id="PR00821">
    <property type="entry name" value="TAGLIPASE"/>
</dbReference>
<keyword evidence="6" id="KW-0732">Signal</keyword>
<dbReference type="InterPro" id="IPR013818">
    <property type="entry name" value="Lipase"/>
</dbReference>
<protein>
    <submittedName>
        <fullName evidence="9 10">Pancreatic triacylglycerol lipase-like</fullName>
    </submittedName>
</protein>
<dbReference type="CDD" id="cd00707">
    <property type="entry name" value="Pancreat_lipase_like"/>
    <property type="match status" value="1"/>
</dbReference>
<dbReference type="KEGG" id="cvn:111119193"/>
<name>A0A8B8CHZ0_CRAVI</name>
<keyword evidence="3" id="KW-0964">Secreted</keyword>
<dbReference type="GeneID" id="111119193"/>
<dbReference type="Pfam" id="PF00151">
    <property type="entry name" value="Lipase"/>
    <property type="match status" value="1"/>
</dbReference>
<comment type="similarity">
    <text evidence="2 5">Belongs to the AB hydrolase superfamily. Lipase family.</text>
</comment>
<dbReference type="InterPro" id="IPR033906">
    <property type="entry name" value="Lipase_N"/>
</dbReference>
<evidence type="ECO:0000256" key="3">
    <source>
        <dbReference type="ARBA" id="ARBA00022525"/>
    </source>
</evidence>
<keyword evidence="4" id="KW-1015">Disulfide bond</keyword>
<dbReference type="GO" id="GO:0004806">
    <property type="term" value="F:triacylglycerol lipase activity"/>
    <property type="evidence" value="ECO:0007669"/>
    <property type="project" value="InterPro"/>
</dbReference>
<comment type="subcellular location">
    <subcellularLocation>
        <location evidence="1">Secreted</location>
    </subcellularLocation>
</comment>
<feature type="signal peptide" evidence="6">
    <location>
        <begin position="1"/>
        <end position="25"/>
    </location>
</feature>
<dbReference type="InterPro" id="IPR029058">
    <property type="entry name" value="AB_hydrolase_fold"/>
</dbReference>
<organism evidence="8 9">
    <name type="scientific">Crassostrea virginica</name>
    <name type="common">Eastern oyster</name>
    <dbReference type="NCBI Taxonomy" id="6565"/>
    <lineage>
        <taxon>Eukaryota</taxon>
        <taxon>Metazoa</taxon>
        <taxon>Spiralia</taxon>
        <taxon>Lophotrochozoa</taxon>
        <taxon>Mollusca</taxon>
        <taxon>Bivalvia</taxon>
        <taxon>Autobranchia</taxon>
        <taxon>Pteriomorphia</taxon>
        <taxon>Ostreida</taxon>
        <taxon>Ostreoidea</taxon>
        <taxon>Ostreidae</taxon>
        <taxon>Crassostrea</taxon>
    </lineage>
</organism>
<keyword evidence="8" id="KW-1185">Reference proteome</keyword>
<evidence type="ECO:0000256" key="5">
    <source>
        <dbReference type="RuleBase" id="RU004262"/>
    </source>
</evidence>
<dbReference type="InterPro" id="IPR002331">
    <property type="entry name" value="Lipase_panc"/>
</dbReference>
<gene>
    <name evidence="9 10" type="primary">LOC111119193</name>
</gene>
<dbReference type="OrthoDB" id="199913at2759"/>
<evidence type="ECO:0000259" key="7">
    <source>
        <dbReference type="Pfam" id="PF00151"/>
    </source>
</evidence>
<evidence type="ECO:0000256" key="4">
    <source>
        <dbReference type="ARBA" id="ARBA00023157"/>
    </source>
</evidence>
<dbReference type="GO" id="GO:0005615">
    <property type="term" value="C:extracellular space"/>
    <property type="evidence" value="ECO:0007669"/>
    <property type="project" value="TreeGrafter"/>
</dbReference>
<dbReference type="FunFam" id="3.40.50.1820:FF:000033">
    <property type="entry name" value="Pancreatic triacylglycerol lipase"/>
    <property type="match status" value="1"/>
</dbReference>
<evidence type="ECO:0000256" key="6">
    <source>
        <dbReference type="SAM" id="SignalP"/>
    </source>
</evidence>
<dbReference type="RefSeq" id="XP_022314804.1">
    <property type="nucleotide sequence ID" value="XM_022459096.1"/>
</dbReference>
<evidence type="ECO:0000313" key="10">
    <source>
        <dbReference type="RefSeq" id="XP_022314805.1"/>
    </source>
</evidence>
<feature type="chain" id="PRO_5044666162" evidence="6">
    <location>
        <begin position="26"/>
        <end position="364"/>
    </location>
</feature>
<accession>A0A8B8CHZ0</accession>
<dbReference type="InterPro" id="IPR000734">
    <property type="entry name" value="TAG_lipase"/>
</dbReference>
<evidence type="ECO:0000313" key="9">
    <source>
        <dbReference type="RefSeq" id="XP_022314804.1"/>
    </source>
</evidence>
<dbReference type="AlphaFoldDB" id="A0A8B8CHZ0"/>
<reference evidence="9 10" key="1">
    <citation type="submission" date="2025-04" db="UniProtKB">
        <authorList>
            <consortium name="RefSeq"/>
        </authorList>
    </citation>
    <scope>IDENTIFICATION</scope>
    <source>
        <tissue evidence="9 10">Whole sample</tissue>
    </source>
</reference>
<sequence>MKIRFFTVRCLRLMVLGLVIGPSSGFFLNEVKKICYGDLGCFSIDDPFDNTLGFLPESPEDIHFDLTLYTRNNSQIGVQLGYNNTTSVSSSSFNPNIPTKIVIHGYMSDAFEPWVLNISNLLLKKEDCNVIAVNWKNGASKIYPQSAANTRVVGAAVAKFLEMLRNKHGVKMENVHVIGHSLGAQTGGYIGQRTPNMGRITGLDPAGPLFEKYVEQVRLDPSDAKFVDVIHSDALPVEDAGFGTRKPCGHIDFFPNGGGHQPGCPPAYKTGVEELLTLRFTAAFISVACSHERAYEYFAESLAAESCQFTAYPCDSYTSFVQGTCNVCGDSPCPVMGIDADQSPSRRGNYYLMTNDQNPYCKNA</sequence>
<feature type="domain" description="Lipase" evidence="7">
    <location>
        <begin position="33"/>
        <end position="360"/>
    </location>
</feature>
<proteinExistence type="inferred from homology"/>
<evidence type="ECO:0000256" key="2">
    <source>
        <dbReference type="ARBA" id="ARBA00010701"/>
    </source>
</evidence>
<dbReference type="Gene3D" id="3.40.50.1820">
    <property type="entry name" value="alpha/beta hydrolase"/>
    <property type="match status" value="1"/>
</dbReference>
<dbReference type="GO" id="GO:0016042">
    <property type="term" value="P:lipid catabolic process"/>
    <property type="evidence" value="ECO:0007669"/>
    <property type="project" value="TreeGrafter"/>
</dbReference>
<evidence type="ECO:0000313" key="8">
    <source>
        <dbReference type="Proteomes" id="UP000694844"/>
    </source>
</evidence>
<dbReference type="Proteomes" id="UP000694844">
    <property type="component" value="Chromosome 2"/>
</dbReference>
<evidence type="ECO:0000256" key="1">
    <source>
        <dbReference type="ARBA" id="ARBA00004613"/>
    </source>
</evidence>
<dbReference type="PANTHER" id="PTHR11610:SF173">
    <property type="entry name" value="LIPASE DOMAIN-CONTAINING PROTEIN-RELATED"/>
    <property type="match status" value="1"/>
</dbReference>
<dbReference type="RefSeq" id="XP_022314805.1">
    <property type="nucleotide sequence ID" value="XM_022459097.1"/>
</dbReference>
<dbReference type="SUPFAM" id="SSF53474">
    <property type="entry name" value="alpha/beta-Hydrolases"/>
    <property type="match status" value="1"/>
</dbReference>
<dbReference type="PRINTS" id="PR00823">
    <property type="entry name" value="PANCLIPASE"/>
</dbReference>
<dbReference type="PANTHER" id="PTHR11610">
    <property type="entry name" value="LIPASE"/>
    <property type="match status" value="1"/>
</dbReference>